<organism evidence="2 3">
    <name type="scientific">Rhipicephalus microplus</name>
    <name type="common">Cattle tick</name>
    <name type="synonym">Boophilus microplus</name>
    <dbReference type="NCBI Taxonomy" id="6941"/>
    <lineage>
        <taxon>Eukaryota</taxon>
        <taxon>Metazoa</taxon>
        <taxon>Ecdysozoa</taxon>
        <taxon>Arthropoda</taxon>
        <taxon>Chelicerata</taxon>
        <taxon>Arachnida</taxon>
        <taxon>Acari</taxon>
        <taxon>Parasitiformes</taxon>
        <taxon>Ixodida</taxon>
        <taxon>Ixodoidea</taxon>
        <taxon>Ixodidae</taxon>
        <taxon>Rhipicephalinae</taxon>
        <taxon>Rhipicephalus</taxon>
        <taxon>Boophilus</taxon>
    </lineage>
</organism>
<evidence type="ECO:0000313" key="2">
    <source>
        <dbReference type="EMBL" id="KAH8025734.1"/>
    </source>
</evidence>
<feature type="region of interest" description="Disordered" evidence="1">
    <location>
        <begin position="115"/>
        <end position="146"/>
    </location>
</feature>
<feature type="compositionally biased region" description="Basic and acidic residues" evidence="1">
    <location>
        <begin position="115"/>
        <end position="126"/>
    </location>
</feature>
<feature type="region of interest" description="Disordered" evidence="1">
    <location>
        <begin position="1"/>
        <end position="25"/>
    </location>
</feature>
<comment type="caution">
    <text evidence="2">The sequence shown here is derived from an EMBL/GenBank/DDBJ whole genome shotgun (WGS) entry which is preliminary data.</text>
</comment>
<protein>
    <submittedName>
        <fullName evidence="2">Uncharacterized protein</fullName>
    </submittedName>
</protein>
<gene>
    <name evidence="2" type="ORF">HPB51_010975</name>
</gene>
<dbReference type="Proteomes" id="UP000821866">
    <property type="component" value="Unassembled WGS sequence"/>
</dbReference>
<feature type="compositionally biased region" description="Low complexity" evidence="1">
    <location>
        <begin position="1"/>
        <end position="12"/>
    </location>
</feature>
<accession>A0A9J6DUR7</accession>
<sequence length="226" mass="24639">MSQNEPAGAAAISPPPSSATPPVCVHIHQRDPPLFAGLRGEDVEDWLDEYSRQSLTLAVNKRSGSAVADAPGDRFRAPLWRRDGNGGDHGGTEITPEEFRTADWITKVGKHVKALRDSARGDRQGRQDGNAWTESGAEPGDDRKKTAAANAAYKKLGHKIAERSIASHLPRWPANDYKIIIRPKCGLALTKVPNTRLSEAVRMAAQIPWIKGQERKCSLLTTSKPP</sequence>
<dbReference type="AlphaFoldDB" id="A0A9J6DUR7"/>
<evidence type="ECO:0000256" key="1">
    <source>
        <dbReference type="SAM" id="MobiDB-lite"/>
    </source>
</evidence>
<name>A0A9J6DUR7_RHIMP</name>
<reference evidence="2" key="2">
    <citation type="submission" date="2021-09" db="EMBL/GenBank/DDBJ databases">
        <authorList>
            <person name="Jia N."/>
            <person name="Wang J."/>
            <person name="Shi W."/>
            <person name="Du L."/>
            <person name="Sun Y."/>
            <person name="Zhan W."/>
            <person name="Jiang J."/>
            <person name="Wang Q."/>
            <person name="Zhang B."/>
            <person name="Ji P."/>
            <person name="Sakyi L.B."/>
            <person name="Cui X."/>
            <person name="Yuan T."/>
            <person name="Jiang B."/>
            <person name="Yang W."/>
            <person name="Lam T.T.-Y."/>
            <person name="Chang Q."/>
            <person name="Ding S."/>
            <person name="Wang X."/>
            <person name="Zhu J."/>
            <person name="Ruan X."/>
            <person name="Zhao L."/>
            <person name="Wei J."/>
            <person name="Que T."/>
            <person name="Du C."/>
            <person name="Cheng J."/>
            <person name="Dai P."/>
            <person name="Han X."/>
            <person name="Huang E."/>
            <person name="Gao Y."/>
            <person name="Liu J."/>
            <person name="Shao H."/>
            <person name="Ye R."/>
            <person name="Li L."/>
            <person name="Wei W."/>
            <person name="Wang X."/>
            <person name="Wang C."/>
            <person name="Huo Q."/>
            <person name="Li W."/>
            <person name="Guo W."/>
            <person name="Chen H."/>
            <person name="Chen S."/>
            <person name="Zhou L."/>
            <person name="Zhou L."/>
            <person name="Ni X."/>
            <person name="Tian J."/>
            <person name="Zhou Y."/>
            <person name="Sheng Y."/>
            <person name="Liu T."/>
            <person name="Pan Y."/>
            <person name="Xia L."/>
            <person name="Li J."/>
            <person name="Zhao F."/>
            <person name="Cao W."/>
        </authorList>
    </citation>
    <scope>NUCLEOTIDE SEQUENCE</scope>
    <source>
        <strain evidence="2">Rmic-2018</strain>
        <tissue evidence="2">Larvae</tissue>
    </source>
</reference>
<proteinExistence type="predicted"/>
<reference evidence="2" key="1">
    <citation type="journal article" date="2020" name="Cell">
        <title>Large-Scale Comparative Analyses of Tick Genomes Elucidate Their Genetic Diversity and Vector Capacities.</title>
        <authorList>
            <consortium name="Tick Genome and Microbiome Consortium (TIGMIC)"/>
            <person name="Jia N."/>
            <person name="Wang J."/>
            <person name="Shi W."/>
            <person name="Du L."/>
            <person name="Sun Y."/>
            <person name="Zhan W."/>
            <person name="Jiang J.F."/>
            <person name="Wang Q."/>
            <person name="Zhang B."/>
            <person name="Ji P."/>
            <person name="Bell-Sakyi L."/>
            <person name="Cui X.M."/>
            <person name="Yuan T.T."/>
            <person name="Jiang B.G."/>
            <person name="Yang W.F."/>
            <person name="Lam T.T."/>
            <person name="Chang Q.C."/>
            <person name="Ding S.J."/>
            <person name="Wang X.J."/>
            <person name="Zhu J.G."/>
            <person name="Ruan X.D."/>
            <person name="Zhao L."/>
            <person name="Wei J.T."/>
            <person name="Ye R.Z."/>
            <person name="Que T.C."/>
            <person name="Du C.H."/>
            <person name="Zhou Y.H."/>
            <person name="Cheng J.X."/>
            <person name="Dai P.F."/>
            <person name="Guo W.B."/>
            <person name="Han X.H."/>
            <person name="Huang E.J."/>
            <person name="Li L.F."/>
            <person name="Wei W."/>
            <person name="Gao Y.C."/>
            <person name="Liu J.Z."/>
            <person name="Shao H.Z."/>
            <person name="Wang X."/>
            <person name="Wang C.C."/>
            <person name="Yang T.C."/>
            <person name="Huo Q.B."/>
            <person name="Li W."/>
            <person name="Chen H.Y."/>
            <person name="Chen S.E."/>
            <person name="Zhou L.G."/>
            <person name="Ni X.B."/>
            <person name="Tian J.H."/>
            <person name="Sheng Y."/>
            <person name="Liu T."/>
            <person name="Pan Y.S."/>
            <person name="Xia L.Y."/>
            <person name="Li J."/>
            <person name="Zhao F."/>
            <person name="Cao W.C."/>
        </authorList>
    </citation>
    <scope>NUCLEOTIDE SEQUENCE</scope>
    <source>
        <strain evidence="2">Rmic-2018</strain>
    </source>
</reference>
<keyword evidence="3" id="KW-1185">Reference proteome</keyword>
<evidence type="ECO:0000313" key="3">
    <source>
        <dbReference type="Proteomes" id="UP000821866"/>
    </source>
</evidence>
<dbReference type="EMBL" id="JABSTU010000007">
    <property type="protein sequence ID" value="KAH8025734.1"/>
    <property type="molecule type" value="Genomic_DNA"/>
</dbReference>